<proteinExistence type="predicted"/>
<dbReference type="InterPro" id="IPR014315">
    <property type="entry name" value="ABC_heterocyst_DevB"/>
</dbReference>
<gene>
    <name evidence="6" type="ORF">IQ247_26260</name>
</gene>
<accession>A0A8J7FCT1</accession>
<comment type="caution">
    <text evidence="6">The sequence shown here is derived from an EMBL/GenBank/DDBJ whole genome shotgun (WGS) entry which is preliminary data.</text>
</comment>
<dbReference type="EMBL" id="JADEWL010000140">
    <property type="protein sequence ID" value="MBE9216124.1"/>
    <property type="molecule type" value="Genomic_DNA"/>
</dbReference>
<evidence type="ECO:0000256" key="3">
    <source>
        <dbReference type="SAM" id="Coils"/>
    </source>
</evidence>
<feature type="transmembrane region" description="Helical" evidence="4">
    <location>
        <begin position="20"/>
        <end position="38"/>
    </location>
</feature>
<dbReference type="RefSeq" id="WP_193924528.1">
    <property type="nucleotide sequence ID" value="NZ_JADEWL010000140.1"/>
</dbReference>
<dbReference type="Pfam" id="PF25876">
    <property type="entry name" value="HH_MFP_RND"/>
    <property type="match status" value="1"/>
</dbReference>
<evidence type="ECO:0000256" key="2">
    <source>
        <dbReference type="ARBA" id="ARBA00023054"/>
    </source>
</evidence>
<evidence type="ECO:0000313" key="7">
    <source>
        <dbReference type="Proteomes" id="UP000620559"/>
    </source>
</evidence>
<protein>
    <submittedName>
        <fullName evidence="6">ABC exporter membrane fusion protein</fullName>
    </submittedName>
</protein>
<dbReference type="SUPFAM" id="SSF111369">
    <property type="entry name" value="HlyD-like secretion proteins"/>
    <property type="match status" value="2"/>
</dbReference>
<evidence type="ECO:0000313" key="6">
    <source>
        <dbReference type="EMBL" id="MBE9216124.1"/>
    </source>
</evidence>
<sequence length="397" mass="43107">MSVDKEREFIAKPKTRWRVVLATSIALATTLIGLYSYLRLRPDISSQSSTPLTTPARVAITALGRIEPEGEVIQLSAPSSISGLRVEKLLVNQGNAVKAGQIVALLEGYVRATVNVQQALDQVRVAQAKLSQIQAGAKRGEIDAQQAAIASLQSQLQGEIATGNATVARLQAELDNAQTEYNRYRSLYQQGAVSASVADNKRLQVRTLQQKLNEAQAALNRTVNTLQDQIREARGKLDSIQEVRPQDVQVAQAEVKSAISAVEQAKAEKELSILKSPVTGTVLKINTKPGEVVSGAGIMEIGRTNQMYVVAEVYQTDIQKVRLGQKAFISSTAFPGKLKGTVSDIGLLVDRQRILNINPGADTDRRIVEVKIRIDELSDNKLIMGLTNLQVDVAIQI</sequence>
<dbReference type="Gene3D" id="2.40.30.170">
    <property type="match status" value="1"/>
</dbReference>
<keyword evidence="4" id="KW-1133">Transmembrane helix</keyword>
<feature type="domain" description="Multidrug resistance protein MdtA-like alpha-helical hairpin" evidence="5">
    <location>
        <begin position="164"/>
        <end position="220"/>
    </location>
</feature>
<dbReference type="InterPro" id="IPR050465">
    <property type="entry name" value="UPF0194_transport"/>
</dbReference>
<evidence type="ECO:0000256" key="1">
    <source>
        <dbReference type="ARBA" id="ARBA00004196"/>
    </source>
</evidence>
<dbReference type="InterPro" id="IPR058624">
    <property type="entry name" value="MdtA-like_HH"/>
</dbReference>
<keyword evidence="4" id="KW-0812">Transmembrane</keyword>
<keyword evidence="2 3" id="KW-0175">Coiled coil</keyword>
<dbReference type="AlphaFoldDB" id="A0A8J7FCT1"/>
<dbReference type="GO" id="GO:0030313">
    <property type="term" value="C:cell envelope"/>
    <property type="evidence" value="ECO:0007669"/>
    <property type="project" value="UniProtKB-SubCell"/>
</dbReference>
<dbReference type="PANTHER" id="PTHR32347:SF27">
    <property type="entry name" value="RND EFFLUX PUMP MEMBRANE FUSION PROTEIN BARREL-SANDWICH DOMAIN-CONTAINING PROTEIN"/>
    <property type="match status" value="1"/>
</dbReference>
<evidence type="ECO:0000259" key="5">
    <source>
        <dbReference type="Pfam" id="PF25876"/>
    </source>
</evidence>
<keyword evidence="4" id="KW-0472">Membrane</keyword>
<keyword evidence="7" id="KW-1185">Reference proteome</keyword>
<dbReference type="Proteomes" id="UP000620559">
    <property type="component" value="Unassembled WGS sequence"/>
</dbReference>
<name>A0A8J7FCT1_9CYAN</name>
<dbReference type="PRINTS" id="PR01490">
    <property type="entry name" value="RTXTOXIND"/>
</dbReference>
<feature type="coiled-coil region" evidence="3">
    <location>
        <begin position="160"/>
        <end position="268"/>
    </location>
</feature>
<reference evidence="6" key="1">
    <citation type="submission" date="2020-10" db="EMBL/GenBank/DDBJ databases">
        <authorList>
            <person name="Castelo-Branco R."/>
            <person name="Eusebio N."/>
            <person name="Adriana R."/>
            <person name="Vieira A."/>
            <person name="Brugerolle De Fraissinette N."/>
            <person name="Rezende De Castro R."/>
            <person name="Schneider M.P."/>
            <person name="Vasconcelos V."/>
            <person name="Leao P.N."/>
        </authorList>
    </citation>
    <scope>NUCLEOTIDE SEQUENCE</scope>
    <source>
        <strain evidence="6">LEGE 06105</strain>
    </source>
</reference>
<evidence type="ECO:0000256" key="4">
    <source>
        <dbReference type="SAM" id="Phobius"/>
    </source>
</evidence>
<organism evidence="6 7">
    <name type="scientific">Plectonema cf. radiosum LEGE 06105</name>
    <dbReference type="NCBI Taxonomy" id="945769"/>
    <lineage>
        <taxon>Bacteria</taxon>
        <taxon>Bacillati</taxon>
        <taxon>Cyanobacteriota</taxon>
        <taxon>Cyanophyceae</taxon>
        <taxon>Oscillatoriophycideae</taxon>
        <taxon>Oscillatoriales</taxon>
        <taxon>Microcoleaceae</taxon>
        <taxon>Plectonema</taxon>
    </lineage>
</organism>
<dbReference type="NCBIfam" id="TIGR02971">
    <property type="entry name" value="heterocyst_DevB"/>
    <property type="match status" value="1"/>
</dbReference>
<comment type="subcellular location">
    <subcellularLocation>
        <location evidence="1">Cell envelope</location>
    </subcellularLocation>
</comment>
<dbReference type="Gene3D" id="1.10.287.470">
    <property type="entry name" value="Helix hairpin bin"/>
    <property type="match status" value="1"/>
</dbReference>
<dbReference type="PANTHER" id="PTHR32347">
    <property type="entry name" value="EFFLUX SYSTEM COMPONENT YKNX-RELATED"/>
    <property type="match status" value="1"/>
</dbReference>